<dbReference type="PANTHER" id="PTHR43800:SF1">
    <property type="entry name" value="PEPTIDYL-LYSINE N-ACETYLTRANSFERASE YJAB"/>
    <property type="match status" value="1"/>
</dbReference>
<reference evidence="5" key="1">
    <citation type="journal article" date="2019" name="Int. J. Syst. Evol. Microbiol.">
        <title>The Global Catalogue of Microorganisms (GCM) 10K type strain sequencing project: providing services to taxonomists for standard genome sequencing and annotation.</title>
        <authorList>
            <consortium name="The Broad Institute Genomics Platform"/>
            <consortium name="The Broad Institute Genome Sequencing Center for Infectious Disease"/>
            <person name="Wu L."/>
            <person name="Ma J."/>
        </authorList>
    </citation>
    <scope>NUCLEOTIDE SEQUENCE [LARGE SCALE GENOMIC DNA]</scope>
    <source>
        <strain evidence="5">CGMCC 1.19032</strain>
    </source>
</reference>
<protein>
    <submittedName>
        <fullName evidence="4">GNAT family N-acetyltransferase</fullName>
        <ecNumber evidence="4">2.3.-.-</ecNumber>
    </submittedName>
</protein>
<dbReference type="Pfam" id="PF00583">
    <property type="entry name" value="Acetyltransf_1"/>
    <property type="match status" value="1"/>
</dbReference>
<name>A0ABV9MVB1_9ENTE</name>
<dbReference type="SUPFAM" id="SSF55729">
    <property type="entry name" value="Acyl-CoA N-acyltransferases (Nat)"/>
    <property type="match status" value="1"/>
</dbReference>
<keyword evidence="2 4" id="KW-0012">Acyltransferase</keyword>
<dbReference type="Gene3D" id="3.40.630.30">
    <property type="match status" value="1"/>
</dbReference>
<gene>
    <name evidence="4" type="ORF">ACFO5I_04435</name>
</gene>
<dbReference type="InterPro" id="IPR016181">
    <property type="entry name" value="Acyl_CoA_acyltransferase"/>
</dbReference>
<feature type="domain" description="N-acetyltransferase" evidence="3">
    <location>
        <begin position="1"/>
        <end position="156"/>
    </location>
</feature>
<dbReference type="RefSeq" id="WP_204653440.1">
    <property type="nucleotide sequence ID" value="NZ_JAFBFD010000009.1"/>
</dbReference>
<dbReference type="EC" id="2.3.-.-" evidence="4"/>
<comment type="caution">
    <text evidence="4">The sequence shown here is derived from an EMBL/GenBank/DDBJ whole genome shotgun (WGS) entry which is preliminary data.</text>
</comment>
<evidence type="ECO:0000256" key="1">
    <source>
        <dbReference type="ARBA" id="ARBA00022679"/>
    </source>
</evidence>
<evidence type="ECO:0000259" key="3">
    <source>
        <dbReference type="PROSITE" id="PS51186"/>
    </source>
</evidence>
<keyword evidence="1 4" id="KW-0808">Transferase</keyword>
<evidence type="ECO:0000256" key="2">
    <source>
        <dbReference type="ARBA" id="ARBA00023315"/>
    </source>
</evidence>
<dbReference type="PROSITE" id="PS51186">
    <property type="entry name" value="GNAT"/>
    <property type="match status" value="1"/>
</dbReference>
<keyword evidence="5" id="KW-1185">Reference proteome</keyword>
<evidence type="ECO:0000313" key="5">
    <source>
        <dbReference type="Proteomes" id="UP001595969"/>
    </source>
</evidence>
<dbReference type="Proteomes" id="UP001595969">
    <property type="component" value="Unassembled WGS sequence"/>
</dbReference>
<dbReference type="GO" id="GO:0016746">
    <property type="term" value="F:acyltransferase activity"/>
    <property type="evidence" value="ECO:0007669"/>
    <property type="project" value="UniProtKB-KW"/>
</dbReference>
<dbReference type="PANTHER" id="PTHR43800">
    <property type="entry name" value="PEPTIDYL-LYSINE N-ACETYLTRANSFERASE YJAB"/>
    <property type="match status" value="1"/>
</dbReference>
<organism evidence="4 5">
    <name type="scientific">Enterococcus lemanii</name>
    <dbReference type="NCBI Taxonomy" id="1159752"/>
    <lineage>
        <taxon>Bacteria</taxon>
        <taxon>Bacillati</taxon>
        <taxon>Bacillota</taxon>
        <taxon>Bacilli</taxon>
        <taxon>Lactobacillales</taxon>
        <taxon>Enterococcaceae</taxon>
        <taxon>Enterococcus</taxon>
    </lineage>
</organism>
<accession>A0ABV9MVB1</accession>
<dbReference type="EMBL" id="JBHSGS010000026">
    <property type="protein sequence ID" value="MFC4718974.1"/>
    <property type="molecule type" value="Genomic_DNA"/>
</dbReference>
<proteinExistence type="predicted"/>
<evidence type="ECO:0000313" key="4">
    <source>
        <dbReference type="EMBL" id="MFC4718974.1"/>
    </source>
</evidence>
<sequence length="156" mass="18042">MKIREIQEKDNPFVAKIIRENLEKHQLNLPGTAYFDPELDQLFQFYHSRTHANYWVLVNEADEIVGGVGIAPFQEHLAELQKLYLVEGVKGAGYGHKLLEYALLYAEQHYQGVYLETSSILAKANQLYLRNQFISLEQPLGATGHTLMDTWFLRLF</sequence>
<dbReference type="InterPro" id="IPR000182">
    <property type="entry name" value="GNAT_dom"/>
</dbReference>
<dbReference type="CDD" id="cd04301">
    <property type="entry name" value="NAT_SF"/>
    <property type="match status" value="1"/>
</dbReference>